<comment type="caution">
    <text evidence="12">The sequence shown here is derived from an EMBL/GenBank/DDBJ whole genome shotgun (WGS) entry which is preliminary data.</text>
</comment>
<feature type="transmembrane region" description="Helical" evidence="10">
    <location>
        <begin position="777"/>
        <end position="800"/>
    </location>
</feature>
<evidence type="ECO:0000256" key="4">
    <source>
        <dbReference type="ARBA" id="ARBA00022692"/>
    </source>
</evidence>
<name>A0AAD5Q7P2_PYTIN</name>
<feature type="region of interest" description="Disordered" evidence="9">
    <location>
        <begin position="357"/>
        <end position="381"/>
    </location>
</feature>
<dbReference type="PANTHER" id="PTHR28259:SF1">
    <property type="entry name" value="FLUORIDE EXPORT PROTEIN 1-RELATED"/>
    <property type="match status" value="1"/>
</dbReference>
<evidence type="ECO:0000313" key="12">
    <source>
        <dbReference type="EMBL" id="KAJ0398963.1"/>
    </source>
</evidence>
<feature type="compositionally biased region" description="Basic and acidic residues" evidence="9">
    <location>
        <begin position="37"/>
        <end position="49"/>
    </location>
</feature>
<keyword evidence="6 10" id="KW-0472">Membrane</keyword>
<protein>
    <recommendedName>
        <fullName evidence="11">YTH domain-containing protein</fullName>
    </recommendedName>
</protein>
<keyword evidence="3" id="KW-1003">Cell membrane</keyword>
<feature type="compositionally biased region" description="Basic and acidic residues" evidence="9">
    <location>
        <begin position="266"/>
        <end position="282"/>
    </location>
</feature>
<evidence type="ECO:0000259" key="11">
    <source>
        <dbReference type="PROSITE" id="PS50882"/>
    </source>
</evidence>
<feature type="transmembrane region" description="Helical" evidence="10">
    <location>
        <begin position="475"/>
        <end position="492"/>
    </location>
</feature>
<gene>
    <name evidence="12" type="ORF">P43SY_008189</name>
</gene>
<dbReference type="AlphaFoldDB" id="A0AAD5Q7P2"/>
<feature type="transmembrane region" description="Helical" evidence="10">
    <location>
        <begin position="645"/>
        <end position="663"/>
    </location>
</feature>
<feature type="compositionally biased region" description="Acidic residues" evidence="9">
    <location>
        <begin position="283"/>
        <end position="294"/>
    </location>
</feature>
<dbReference type="CDD" id="cd21134">
    <property type="entry name" value="YTH"/>
    <property type="match status" value="1"/>
</dbReference>
<feature type="transmembrane region" description="Helical" evidence="10">
    <location>
        <begin position="535"/>
        <end position="554"/>
    </location>
</feature>
<feature type="transmembrane region" description="Helical" evidence="10">
    <location>
        <begin position="705"/>
        <end position="727"/>
    </location>
</feature>
<comment type="catalytic activity">
    <reaction evidence="8">
        <text>fluoride(in) = fluoride(out)</text>
        <dbReference type="Rhea" id="RHEA:76159"/>
        <dbReference type="ChEBI" id="CHEBI:17051"/>
    </reaction>
    <physiologicalReaction direction="left-to-right" evidence="8">
        <dbReference type="Rhea" id="RHEA:76160"/>
    </physiologicalReaction>
</comment>
<dbReference type="PANTHER" id="PTHR28259">
    <property type="entry name" value="FLUORIDE EXPORT PROTEIN 1-RELATED"/>
    <property type="match status" value="1"/>
</dbReference>
<comment type="subcellular location">
    <subcellularLocation>
        <location evidence="2">Cell membrane</location>
        <topology evidence="2">Multi-pass membrane protein</topology>
    </subcellularLocation>
</comment>
<dbReference type="InterPro" id="IPR007275">
    <property type="entry name" value="YTH_domain"/>
</dbReference>
<organism evidence="12 13">
    <name type="scientific">Pythium insidiosum</name>
    <name type="common">Pythiosis disease agent</name>
    <dbReference type="NCBI Taxonomy" id="114742"/>
    <lineage>
        <taxon>Eukaryota</taxon>
        <taxon>Sar</taxon>
        <taxon>Stramenopiles</taxon>
        <taxon>Oomycota</taxon>
        <taxon>Peronosporomycetes</taxon>
        <taxon>Pythiales</taxon>
        <taxon>Pythiaceae</taxon>
        <taxon>Pythium</taxon>
    </lineage>
</organism>
<keyword evidence="13" id="KW-1185">Reference proteome</keyword>
<dbReference type="InterPro" id="IPR003691">
    <property type="entry name" value="FluC"/>
</dbReference>
<evidence type="ECO:0000256" key="5">
    <source>
        <dbReference type="ARBA" id="ARBA00022989"/>
    </source>
</evidence>
<dbReference type="Pfam" id="PF02537">
    <property type="entry name" value="CRCB"/>
    <property type="match status" value="2"/>
</dbReference>
<feature type="compositionally biased region" description="Basic and acidic residues" evidence="9">
    <location>
        <begin position="1"/>
        <end position="12"/>
    </location>
</feature>
<feature type="domain" description="YTH" evidence="11">
    <location>
        <begin position="105"/>
        <end position="241"/>
    </location>
</feature>
<evidence type="ECO:0000256" key="10">
    <source>
        <dbReference type="SAM" id="Phobius"/>
    </source>
</evidence>
<dbReference type="PROSITE" id="PS50882">
    <property type="entry name" value="YTH"/>
    <property type="match status" value="1"/>
</dbReference>
<evidence type="ECO:0000256" key="3">
    <source>
        <dbReference type="ARBA" id="ARBA00022475"/>
    </source>
</evidence>
<keyword evidence="4 10" id="KW-0812">Transmembrane</keyword>
<evidence type="ECO:0000256" key="9">
    <source>
        <dbReference type="SAM" id="MobiDB-lite"/>
    </source>
</evidence>
<dbReference type="Proteomes" id="UP001209570">
    <property type="component" value="Unassembled WGS sequence"/>
</dbReference>
<evidence type="ECO:0000256" key="8">
    <source>
        <dbReference type="ARBA" id="ARBA00035585"/>
    </source>
</evidence>
<feature type="transmembrane region" description="Helical" evidence="10">
    <location>
        <begin position="675"/>
        <end position="693"/>
    </location>
</feature>
<dbReference type="Gene3D" id="3.10.590.10">
    <property type="entry name" value="ph1033 like domains"/>
    <property type="match status" value="1"/>
</dbReference>
<feature type="region of interest" description="Disordered" evidence="9">
    <location>
        <begin position="266"/>
        <end position="304"/>
    </location>
</feature>
<feature type="region of interest" description="Disordered" evidence="9">
    <location>
        <begin position="1"/>
        <end position="74"/>
    </location>
</feature>
<evidence type="ECO:0000256" key="2">
    <source>
        <dbReference type="ARBA" id="ARBA00004651"/>
    </source>
</evidence>
<proteinExistence type="inferred from homology"/>
<dbReference type="Pfam" id="PF04146">
    <property type="entry name" value="YTH"/>
    <property type="match status" value="1"/>
</dbReference>
<evidence type="ECO:0000256" key="6">
    <source>
        <dbReference type="ARBA" id="ARBA00023136"/>
    </source>
</evidence>
<comment type="similarity">
    <text evidence="7">Belongs to the fluoride channel Fluc/FEX (TC 1.A.43) family.</text>
</comment>
<evidence type="ECO:0000256" key="1">
    <source>
        <dbReference type="ARBA" id="ARBA00002598"/>
    </source>
</evidence>
<dbReference type="GO" id="GO:0005886">
    <property type="term" value="C:plasma membrane"/>
    <property type="evidence" value="ECO:0007669"/>
    <property type="project" value="UniProtKB-SubCell"/>
</dbReference>
<dbReference type="GO" id="GO:1903425">
    <property type="term" value="F:fluoride transmembrane transporter activity"/>
    <property type="evidence" value="ECO:0007669"/>
    <property type="project" value="TreeGrafter"/>
</dbReference>
<keyword evidence="5 10" id="KW-1133">Transmembrane helix</keyword>
<dbReference type="EMBL" id="JAKCXM010000199">
    <property type="protein sequence ID" value="KAJ0398963.1"/>
    <property type="molecule type" value="Genomic_DNA"/>
</dbReference>
<comment type="function">
    <text evidence="1">Fluoride channel required for the rapid expulsion of cytoplasmic fluoride.</text>
</comment>
<sequence>MLTTSSHREEAHGALADSGNAEAASAARVAGTQSARDTGKKQTKGDTAKKNGGAAKSTKKRRPVKLAPRFSGGSDCAPQEMDACATESNDESVRLLRELFTTSTCRCFIVKSFSDANLHKSLKYGIWSSTYATNVMLDQVFQSDFSAVRPVLLFFSVCGTKHFSGIARMTSRVRNDVTFQLWEKPKYEGFFRVEWLLVKDVPNFVLTDIKMSNTPTKKSITSCRDGEEVLYEEASRFIDVFSAFPSRTSAWHDFDHFEQLQPALERKRGLDDASKKPHSHDDGDGDGDGEEEEEQRLARWLRRARPKTNATPFVALRAATGMMPAPSSPPSRPVTTLAMSAAEPTSAEYAAVVSPIVVPGAPPPPPPMSSGGSDDRDSRPSRALSSFFSRILDDDSSDAGSGEAVDDPELEAATEHIDVSTRFLCVSRDAVDKVLPLVVSISMGAYFGVGIRMLLTEMVLAFSKRQSELLRLLGAGFFLPNVVGCVVMGFVVRCKPLLRDRFSVYVTGVTTGFCGCCTTFASWDVGVAAKFVHGLWLTALLMIGVQTSAAIASYRAGYHAADGCISLLERRLCPFAKPPVDARQLQLDLQRHVDAFDAMRAHALADSVHRRFATTKESLTSALESCHLLLTEIARDEQAQGKRRFRTLLWCLTAVALVLWMWIPPFVGLDNYPSSRLFGLALGPLGAMLRYYLSLFNSRPYCKDFPLYTLVANVSASVLSCAIVIIGSKSLAHSSAAYRDYVFVGDGGLLVGFCGSLSTVSTWVSELDALSSRGLAAAYRYALASIVVAQLASVLMLGLFKAYSSTPLLV</sequence>
<evidence type="ECO:0000256" key="7">
    <source>
        <dbReference type="ARBA" id="ARBA00035120"/>
    </source>
</evidence>
<reference evidence="12" key="1">
    <citation type="submission" date="2021-12" db="EMBL/GenBank/DDBJ databases">
        <title>Prjna785345.</title>
        <authorList>
            <person name="Rujirawat T."/>
            <person name="Krajaejun T."/>
        </authorList>
    </citation>
    <scope>NUCLEOTIDE SEQUENCE</scope>
    <source>
        <strain evidence="12">Pi057C3</strain>
    </source>
</reference>
<feature type="compositionally biased region" description="Low complexity" evidence="9">
    <location>
        <begin position="13"/>
        <end position="31"/>
    </location>
</feature>
<feature type="transmembrane region" description="Helical" evidence="10">
    <location>
        <begin position="434"/>
        <end position="455"/>
    </location>
</feature>
<dbReference type="GO" id="GO:0003723">
    <property type="term" value="F:RNA binding"/>
    <property type="evidence" value="ECO:0007669"/>
    <property type="project" value="InterPro"/>
</dbReference>
<feature type="transmembrane region" description="Helical" evidence="10">
    <location>
        <begin position="747"/>
        <end position="765"/>
    </location>
</feature>
<accession>A0AAD5Q7P2</accession>
<evidence type="ECO:0000313" key="13">
    <source>
        <dbReference type="Proteomes" id="UP001209570"/>
    </source>
</evidence>